<protein>
    <recommendedName>
        <fullName evidence="3">Dephospho-CoA kinase</fullName>
    </recommendedName>
</protein>
<reference evidence="2" key="1">
    <citation type="submission" date="2017-09" db="EMBL/GenBank/DDBJ databases">
        <title>Depth-based differentiation of microbial function through sediment-hosted aquifers and enrichment of novel symbionts in the deep terrestrial subsurface.</title>
        <authorList>
            <person name="Probst A.J."/>
            <person name="Ladd B."/>
            <person name="Jarett J.K."/>
            <person name="Geller-Mcgrath D.E."/>
            <person name="Sieber C.M.K."/>
            <person name="Emerson J.B."/>
            <person name="Anantharaman K."/>
            <person name="Thomas B.C."/>
            <person name="Malmstrom R."/>
            <person name="Stieglmeier M."/>
            <person name="Klingl A."/>
            <person name="Woyke T."/>
            <person name="Ryan C.M."/>
            <person name="Banfield J.F."/>
        </authorList>
    </citation>
    <scope>NUCLEOTIDE SEQUENCE [LARGE SCALE GENOMIC DNA]</scope>
</reference>
<dbReference type="InterPro" id="IPR027417">
    <property type="entry name" value="P-loop_NTPase"/>
</dbReference>
<accession>A0A2H0UE47</accession>
<dbReference type="SUPFAM" id="SSF52540">
    <property type="entry name" value="P-loop containing nucleoside triphosphate hydrolases"/>
    <property type="match status" value="1"/>
</dbReference>
<evidence type="ECO:0008006" key="3">
    <source>
        <dbReference type="Google" id="ProtNLM"/>
    </source>
</evidence>
<dbReference type="PANTHER" id="PTHR41930">
    <property type="entry name" value="UPF0200 PROTEIN MJ1399"/>
    <property type="match status" value="1"/>
</dbReference>
<organism evidence="1 2">
    <name type="scientific">Candidatus Kaiserbacteria bacterium CG10_big_fil_rev_8_21_14_0_10_47_16</name>
    <dbReference type="NCBI Taxonomy" id="1974608"/>
    <lineage>
        <taxon>Bacteria</taxon>
        <taxon>Candidatus Kaiseribacteriota</taxon>
    </lineage>
</organism>
<evidence type="ECO:0000313" key="2">
    <source>
        <dbReference type="Proteomes" id="UP000229344"/>
    </source>
</evidence>
<dbReference type="Pfam" id="PF13238">
    <property type="entry name" value="AAA_18"/>
    <property type="match status" value="1"/>
</dbReference>
<dbReference type="PANTHER" id="PTHR41930:SF1">
    <property type="entry name" value="DEPHOSPHO-COA KINASE"/>
    <property type="match status" value="1"/>
</dbReference>
<dbReference type="Gene3D" id="3.40.50.300">
    <property type="entry name" value="P-loop containing nucleotide triphosphate hydrolases"/>
    <property type="match status" value="1"/>
</dbReference>
<dbReference type="AlphaFoldDB" id="A0A2H0UE47"/>
<proteinExistence type="predicted"/>
<name>A0A2H0UE47_9BACT</name>
<dbReference type="EMBL" id="PFBI01000005">
    <property type="protein sequence ID" value="PIR84672.1"/>
    <property type="molecule type" value="Genomic_DNA"/>
</dbReference>
<evidence type="ECO:0000313" key="1">
    <source>
        <dbReference type="EMBL" id="PIR84672.1"/>
    </source>
</evidence>
<comment type="caution">
    <text evidence="1">The sequence shown here is derived from an EMBL/GenBank/DDBJ whole genome shotgun (WGS) entry which is preliminary data.</text>
</comment>
<sequence length="189" mass="21395">MILGITGTDGAGKGTVVEYLVQEKGFTHYSARAIFIEEIERRGIENNRANMRLMGNYFREQYGNDFLIQYYLPKIKEAGVINAAIESIRAVAEAETLKENGGVLIAVDADQKLRYERVQKRRSTTDQVSFEQFQAHEELEKNDPDPHGMQKQKVIDMADYVVTNDGTLEELHAQVDSVLAEATHSIDRE</sequence>
<gene>
    <name evidence="1" type="ORF">COU16_01375</name>
</gene>
<dbReference type="Proteomes" id="UP000229344">
    <property type="component" value="Unassembled WGS sequence"/>
</dbReference>